<dbReference type="EMBL" id="PJLB01000012">
    <property type="protein sequence ID" value="PNC99903.1"/>
    <property type="molecule type" value="Genomic_DNA"/>
</dbReference>
<dbReference type="GO" id="GO:0016020">
    <property type="term" value="C:membrane"/>
    <property type="evidence" value="ECO:0007669"/>
    <property type="project" value="InterPro"/>
</dbReference>
<evidence type="ECO:0000313" key="10">
    <source>
        <dbReference type="EMBL" id="PNC99903.1"/>
    </source>
</evidence>
<dbReference type="InterPro" id="IPR029044">
    <property type="entry name" value="Nucleotide-diphossugar_trans"/>
</dbReference>
<evidence type="ECO:0000256" key="1">
    <source>
        <dbReference type="ARBA" id="ARBA00004323"/>
    </source>
</evidence>
<organism evidence="10 11">
    <name type="scientific">Akkermansia muciniphila</name>
    <dbReference type="NCBI Taxonomy" id="239935"/>
    <lineage>
        <taxon>Bacteria</taxon>
        <taxon>Pseudomonadati</taxon>
        <taxon>Verrucomicrobiota</taxon>
        <taxon>Verrucomicrobiia</taxon>
        <taxon>Verrucomicrobiales</taxon>
        <taxon>Akkermansiaceae</taxon>
        <taxon>Akkermansia</taxon>
    </lineage>
</organism>
<keyword evidence="4" id="KW-0812">Transmembrane</keyword>
<evidence type="ECO:0000256" key="8">
    <source>
        <dbReference type="ARBA" id="ARBA00023136"/>
    </source>
</evidence>
<accession>A0AAX0WI30</accession>
<keyword evidence="7" id="KW-0333">Golgi apparatus</keyword>
<keyword evidence="3" id="KW-0808">Transferase</keyword>
<dbReference type="Proteomes" id="UP000236075">
    <property type="component" value="Unassembled WGS sequence"/>
</dbReference>
<dbReference type="AlphaFoldDB" id="A0AAX0WI30"/>
<evidence type="ECO:0000256" key="9">
    <source>
        <dbReference type="SAM" id="MobiDB-lite"/>
    </source>
</evidence>
<feature type="region of interest" description="Disordered" evidence="9">
    <location>
        <begin position="543"/>
        <end position="562"/>
    </location>
</feature>
<evidence type="ECO:0000256" key="4">
    <source>
        <dbReference type="ARBA" id="ARBA00022692"/>
    </source>
</evidence>
<sequence>MNTRTVTSLWVGGELPLMSVLCIKSFLDHGHAFQLFTYRNYDNIPAGTLVRDARDILPEEAIFHDSHNSLAPFSDWFRMKFLSQEGGFWVDMDVICLGDELPASPLWFCREWAEVVAVGAMAFPPGHSVPATLCRLAEDPALRVPWDSPEEVRAKEELLRRVPDVADRRRLVPWGFCGPTGMTRALRHCGLFDRAAPSSHMYPVPWTRWRDCYNGSIRLAGPELSNAWCVHLWGEMARREPDAWENMSRSSMAGELLDRHLPGHAWKPAPGPRKKVNILVGICSCTGAANRRKACRETWLSHPQEGVECRFFLGRRTPLPNEPDVVALWVEDDYRHLPAKGLAFYQYALEHYDFDWLFKCDDDTWLALDRLESLCDGRYDLVGDMSLADRGVPSGGAGYLMSRALVEGIVAHGGRVPAVGAEDVIFGRLARELGARVHATPRLFLSHAPAPHRLNDQVSAHWCSPGRMHGIEALFHDEPVAVYDAVHPHWRDELLFFARGRFMRGAGGCTGRYVLQDGLLTLFWDDWAPEALEKNGSGFSRGPFSLTPAAGSRQLPFPESVS</sequence>
<keyword evidence="8" id="KW-0472">Membrane</keyword>
<evidence type="ECO:0000256" key="5">
    <source>
        <dbReference type="ARBA" id="ARBA00022968"/>
    </source>
</evidence>
<dbReference type="Gene3D" id="3.90.550.20">
    <property type="match status" value="1"/>
</dbReference>
<comment type="subcellular location">
    <subcellularLocation>
        <location evidence="1">Golgi apparatus membrane</location>
        <topology evidence="1">Single-pass type II membrane protein</topology>
    </subcellularLocation>
</comment>
<dbReference type="PANTHER" id="PTHR11214">
    <property type="entry name" value="BETA-1,3-N-ACETYLGLUCOSAMINYLTRANSFERASE"/>
    <property type="match status" value="1"/>
</dbReference>
<dbReference type="Pfam" id="PF01762">
    <property type="entry name" value="Galactosyl_T"/>
    <property type="match status" value="1"/>
</dbReference>
<name>A0AAX0WI30_9BACT</name>
<comment type="caution">
    <text evidence="10">The sequence shown here is derived from an EMBL/GenBank/DDBJ whole genome shotgun (WGS) entry which is preliminary data.</text>
</comment>
<dbReference type="Gene3D" id="3.90.550.50">
    <property type="match status" value="1"/>
</dbReference>
<evidence type="ECO:0000256" key="2">
    <source>
        <dbReference type="ARBA" id="ARBA00022676"/>
    </source>
</evidence>
<evidence type="ECO:0000256" key="6">
    <source>
        <dbReference type="ARBA" id="ARBA00022989"/>
    </source>
</evidence>
<dbReference type="RefSeq" id="WP_102748680.1">
    <property type="nucleotide sequence ID" value="NZ_PJLB01000012.1"/>
</dbReference>
<keyword evidence="6" id="KW-1133">Transmembrane helix</keyword>
<evidence type="ECO:0000256" key="7">
    <source>
        <dbReference type="ARBA" id="ARBA00023034"/>
    </source>
</evidence>
<gene>
    <name evidence="10" type="ORF">CXT95_10855</name>
</gene>
<evidence type="ECO:0000313" key="11">
    <source>
        <dbReference type="Proteomes" id="UP000236075"/>
    </source>
</evidence>
<dbReference type="SUPFAM" id="SSF53448">
    <property type="entry name" value="Nucleotide-diphospho-sugar transferases"/>
    <property type="match status" value="2"/>
</dbReference>
<proteinExistence type="predicted"/>
<evidence type="ECO:0000256" key="3">
    <source>
        <dbReference type="ARBA" id="ARBA00022679"/>
    </source>
</evidence>
<reference evidence="10 11" key="1">
    <citation type="journal article" date="2017" name="BMC Genomics">
        <title>Genome sequencing of 39 Akkermansia muciniphila isolates reveals its population structure, genomic and functional diverisity, and global distribution in mammalian gut microbiotas.</title>
        <authorList>
            <person name="Guo X."/>
            <person name="Li S."/>
            <person name="Zhang J."/>
            <person name="Wu F."/>
            <person name="Li X."/>
            <person name="Wu D."/>
            <person name="Zhang M."/>
            <person name="Ou Z."/>
            <person name="Jie Z."/>
            <person name="Yan Q."/>
            <person name="Li P."/>
            <person name="Yi J."/>
            <person name="Peng Y."/>
        </authorList>
    </citation>
    <scope>NUCLEOTIDE SEQUENCE [LARGE SCALE GENOMIC DNA]</scope>
    <source>
        <strain evidence="10 11">GP28</strain>
    </source>
</reference>
<protein>
    <submittedName>
        <fullName evidence="10">Uncharacterized protein</fullName>
    </submittedName>
</protein>
<dbReference type="InterPro" id="IPR002659">
    <property type="entry name" value="Glyco_trans_31"/>
</dbReference>
<dbReference type="GO" id="GO:0016758">
    <property type="term" value="F:hexosyltransferase activity"/>
    <property type="evidence" value="ECO:0007669"/>
    <property type="project" value="InterPro"/>
</dbReference>
<keyword evidence="2" id="KW-0328">Glycosyltransferase</keyword>
<keyword evidence="5" id="KW-0735">Signal-anchor</keyword>